<evidence type="ECO:0000313" key="3">
    <source>
        <dbReference type="Proteomes" id="UP001140074"/>
    </source>
</evidence>
<evidence type="ECO:0000313" key="2">
    <source>
        <dbReference type="EMBL" id="KAJ2859441.1"/>
    </source>
</evidence>
<reference evidence="2" key="1">
    <citation type="submission" date="2022-07" db="EMBL/GenBank/DDBJ databases">
        <title>Phylogenomic reconstructions and comparative analyses of Kickxellomycotina fungi.</title>
        <authorList>
            <person name="Reynolds N.K."/>
            <person name="Stajich J.E."/>
            <person name="Barry K."/>
            <person name="Grigoriev I.V."/>
            <person name="Crous P."/>
            <person name="Smith M.E."/>
        </authorList>
    </citation>
    <scope>NUCLEOTIDE SEQUENCE</scope>
    <source>
        <strain evidence="2">RSA 476</strain>
    </source>
</reference>
<dbReference type="Proteomes" id="UP001140074">
    <property type="component" value="Unassembled WGS sequence"/>
</dbReference>
<name>A0A9W8M1Z9_9FUNG</name>
<protein>
    <submittedName>
        <fullName evidence="2">Uncharacterized protein</fullName>
    </submittedName>
</protein>
<evidence type="ECO:0000256" key="1">
    <source>
        <dbReference type="SAM" id="SignalP"/>
    </source>
</evidence>
<sequence length="563" mass="63205">MPSPSMLQKLSLHVVQILVSFVVDRCRSEMGDINTYSKEYVMLLRPLLWVCRNIRAVAHLLYFSYYNLDILGMVLKMANTTQRLLPYPRDFGYPTHELAKELYILVDDMSIYGGLAVQALSPFSGYTFPQMCAVDIDMFVAGLDAGSRINSALVEANISAFVQWIRNAAPSVTEIRARPCFSNTSIVATGRYFGSLVSQLFQLADRVEYGRSQQNKVPVELQLDDIHNLVHITYAFDGDVGQFIQLARQNSQTLGCLVFESGADADLCRLIRDVDGGLVTFPLLQILKVDGVSNTPLLPRPVFPGVVPFPSLQIIRVNTRYAFGDDTLFRGNAATLRTLELIVDPVTEAMICRYRVFSPDSHPKLQCVAIRVIGDGNGPFAFATATDYIRFTLDISPRVTTLVFETGFSCAEFLSVLMPRENYAFIQHLTLHCTQLTFADAITLIKSLPLLSVLCARYPVIGPIPNDVAIINLPTYVCAKYAPMRTRFRYWRLSYYMGLAGEFEAAVCMLMLALVCPNFDFVLPNNLVIKSFKAQLELVIGVWRVEEHEPRLRRLLNHLSPSN</sequence>
<keyword evidence="3" id="KW-1185">Reference proteome</keyword>
<proteinExistence type="predicted"/>
<feature type="chain" id="PRO_5040720004" evidence="1">
    <location>
        <begin position="29"/>
        <end position="563"/>
    </location>
</feature>
<dbReference type="AlphaFoldDB" id="A0A9W8M1Z9"/>
<accession>A0A9W8M1Z9</accession>
<dbReference type="EMBL" id="JANBUY010000390">
    <property type="protein sequence ID" value="KAJ2859441.1"/>
    <property type="molecule type" value="Genomic_DNA"/>
</dbReference>
<organism evidence="2 3">
    <name type="scientific">Coemansia aciculifera</name>
    <dbReference type="NCBI Taxonomy" id="417176"/>
    <lineage>
        <taxon>Eukaryota</taxon>
        <taxon>Fungi</taxon>
        <taxon>Fungi incertae sedis</taxon>
        <taxon>Zoopagomycota</taxon>
        <taxon>Kickxellomycotina</taxon>
        <taxon>Kickxellomycetes</taxon>
        <taxon>Kickxellales</taxon>
        <taxon>Kickxellaceae</taxon>
        <taxon>Coemansia</taxon>
    </lineage>
</organism>
<keyword evidence="1" id="KW-0732">Signal</keyword>
<feature type="signal peptide" evidence="1">
    <location>
        <begin position="1"/>
        <end position="28"/>
    </location>
</feature>
<comment type="caution">
    <text evidence="2">The sequence shown here is derived from an EMBL/GenBank/DDBJ whole genome shotgun (WGS) entry which is preliminary data.</text>
</comment>
<gene>
    <name evidence="2" type="ORF">GGH94_006101</name>
</gene>